<name>A0A401J380_SPHXE</name>
<feature type="transmembrane region" description="Helical" evidence="1">
    <location>
        <begin position="104"/>
        <end position="122"/>
    </location>
</feature>
<dbReference type="AlphaFoldDB" id="A0A401J380"/>
<keyword evidence="1" id="KW-0812">Transmembrane</keyword>
<proteinExistence type="predicted"/>
<gene>
    <name evidence="2" type="ORF">MBESOW_P2344</name>
</gene>
<comment type="caution">
    <text evidence="2">The sequence shown here is derived from an EMBL/GenBank/DDBJ whole genome shotgun (WGS) entry which is preliminary data.</text>
</comment>
<dbReference type="GO" id="GO:0005886">
    <property type="term" value="C:plasma membrane"/>
    <property type="evidence" value="ECO:0007669"/>
    <property type="project" value="TreeGrafter"/>
</dbReference>
<dbReference type="InterPro" id="IPR052712">
    <property type="entry name" value="Acid_resist_chaperone_HdeD"/>
</dbReference>
<feature type="transmembrane region" description="Helical" evidence="1">
    <location>
        <begin position="12"/>
        <end position="36"/>
    </location>
</feature>
<dbReference type="Pfam" id="PF03729">
    <property type="entry name" value="DUF308"/>
    <property type="match status" value="1"/>
</dbReference>
<keyword evidence="1" id="KW-1133">Transmembrane helix</keyword>
<protein>
    <submittedName>
        <fullName evidence="2">Membrane protein HdeD</fullName>
    </submittedName>
</protein>
<evidence type="ECO:0000313" key="2">
    <source>
        <dbReference type="EMBL" id="GBH31083.1"/>
    </source>
</evidence>
<evidence type="ECO:0000313" key="3">
    <source>
        <dbReference type="Proteomes" id="UP000290975"/>
    </source>
</evidence>
<feature type="transmembrane region" description="Helical" evidence="1">
    <location>
        <begin position="128"/>
        <end position="150"/>
    </location>
</feature>
<keyword evidence="1" id="KW-0472">Membrane</keyword>
<evidence type="ECO:0000256" key="1">
    <source>
        <dbReference type="SAM" id="Phobius"/>
    </source>
</evidence>
<dbReference type="PANTHER" id="PTHR34989">
    <property type="entry name" value="PROTEIN HDED"/>
    <property type="match status" value="1"/>
</dbReference>
<dbReference type="InterPro" id="IPR005325">
    <property type="entry name" value="DUF308_memb"/>
</dbReference>
<feature type="transmembrane region" description="Helical" evidence="1">
    <location>
        <begin position="72"/>
        <end position="92"/>
    </location>
</feature>
<accession>A0A401J380</accession>
<dbReference type="PANTHER" id="PTHR34989:SF1">
    <property type="entry name" value="PROTEIN HDED"/>
    <property type="match status" value="1"/>
</dbReference>
<dbReference type="Proteomes" id="UP000290975">
    <property type="component" value="Unassembled WGS sequence"/>
</dbReference>
<organism evidence="2 3">
    <name type="scientific">Sphingobium xenophagum</name>
    <dbReference type="NCBI Taxonomy" id="121428"/>
    <lineage>
        <taxon>Bacteria</taxon>
        <taxon>Pseudomonadati</taxon>
        <taxon>Pseudomonadota</taxon>
        <taxon>Alphaproteobacteria</taxon>
        <taxon>Sphingomonadales</taxon>
        <taxon>Sphingomonadaceae</taxon>
        <taxon>Sphingobium</taxon>
    </lineage>
</organism>
<dbReference type="EMBL" id="BBQY01000014">
    <property type="protein sequence ID" value="GBH31083.1"/>
    <property type="molecule type" value="Genomic_DNA"/>
</dbReference>
<keyword evidence="3" id="KW-1185">Reference proteome</keyword>
<feature type="transmembrane region" description="Helical" evidence="1">
    <location>
        <begin position="48"/>
        <end position="66"/>
    </location>
</feature>
<sequence>MVAVGFLAAFNPFATGIATGLLLGVAMILAGSSLLAAAWSDHVLSHRLVELVFAVLLVAGGGFSIFEPLAGAVSLAWLIGAAFVAIGVVEFLGSWRNIGRNWPVLLLGMADIVIGSYVLFALPPTALMILAVLVGLGFILRGMIFIFLALQLRKVAT</sequence>
<reference evidence="2 3" key="1">
    <citation type="submission" date="2014-12" db="EMBL/GenBank/DDBJ databases">
        <title>Whole genome sequencing of Sphingobium xenophagum OW59.</title>
        <authorList>
            <person name="Ohta Y."/>
            <person name="Nishi S."/>
            <person name="Hatada Y."/>
        </authorList>
    </citation>
    <scope>NUCLEOTIDE SEQUENCE [LARGE SCALE GENOMIC DNA]</scope>
    <source>
        <strain evidence="2 3">OW59</strain>
    </source>
</reference>